<dbReference type="EMBL" id="OAOP01000006">
    <property type="protein sequence ID" value="SNX72360.1"/>
    <property type="molecule type" value="Genomic_DNA"/>
</dbReference>
<keyword evidence="2" id="KW-0378">Hydrolase</keyword>
<reference evidence="2 3" key="1">
    <citation type="submission" date="2017-08" db="EMBL/GenBank/DDBJ databases">
        <authorList>
            <person name="de Groot N.N."/>
        </authorList>
    </citation>
    <scope>NUCLEOTIDE SEQUENCE [LARGE SCALE GENOMIC DNA]</scope>
    <source>
        <strain evidence="2 3">JC228</strain>
    </source>
</reference>
<dbReference type="AlphaFoldDB" id="A0A285CXU9"/>
<evidence type="ECO:0000313" key="3">
    <source>
        <dbReference type="Proteomes" id="UP000219546"/>
    </source>
</evidence>
<feature type="domain" description="DUF2268" evidence="1">
    <location>
        <begin position="73"/>
        <end position="263"/>
    </location>
</feature>
<organism evidence="2 3">
    <name type="scientific">Bacillus oleivorans</name>
    <dbReference type="NCBI Taxonomy" id="1448271"/>
    <lineage>
        <taxon>Bacteria</taxon>
        <taxon>Bacillati</taxon>
        <taxon>Bacillota</taxon>
        <taxon>Bacilli</taxon>
        <taxon>Bacillales</taxon>
        <taxon>Bacillaceae</taxon>
        <taxon>Bacillus</taxon>
    </lineage>
</organism>
<name>A0A285CXU9_9BACI</name>
<dbReference type="InterPro" id="IPR018728">
    <property type="entry name" value="DUF2268"/>
</dbReference>
<gene>
    <name evidence="2" type="ORF">SAMN05877753_10639</name>
</gene>
<sequence>MIELKQVTPNEILSNRYRLDEYFREKFSLLVDENSWLTKWEHLVQRFQLHKFKDLSKQEISLLQWDTDQIKAKVEETVNNVNQHLIFNEIQITIVPALLLPFFKDQHQSLWTNAFTNGPGNIIIAIPPKPDIDFFQYLLAHELHHATPENPIYNLSFETFTLEEWYKMEGTAEYFSLSLYPDKRWWKDNFSNEVEVKYWSECKDYLKTTDDNIKSKLCFGSVKMGIPVFAGYSFALKLVSNFISTNQVKEIRQLFKVEPSVFIENYKRKIQ</sequence>
<dbReference type="Pfam" id="PF10026">
    <property type="entry name" value="DUF2268"/>
    <property type="match status" value="1"/>
</dbReference>
<dbReference type="RefSeq" id="WP_245855889.1">
    <property type="nucleotide sequence ID" value="NZ_JBEPMQ010000005.1"/>
</dbReference>
<dbReference type="Proteomes" id="UP000219546">
    <property type="component" value="Unassembled WGS sequence"/>
</dbReference>
<dbReference type="GO" id="GO:0008233">
    <property type="term" value="F:peptidase activity"/>
    <property type="evidence" value="ECO:0007669"/>
    <property type="project" value="UniProtKB-KW"/>
</dbReference>
<dbReference type="GO" id="GO:0006508">
    <property type="term" value="P:proteolysis"/>
    <property type="evidence" value="ECO:0007669"/>
    <property type="project" value="UniProtKB-KW"/>
</dbReference>
<accession>A0A285CXU9</accession>
<evidence type="ECO:0000313" key="2">
    <source>
        <dbReference type="EMBL" id="SNX72360.1"/>
    </source>
</evidence>
<keyword evidence="2" id="KW-0645">Protease</keyword>
<keyword evidence="3" id="KW-1185">Reference proteome</keyword>
<proteinExistence type="predicted"/>
<protein>
    <submittedName>
        <fullName evidence="2">Predicted Zn-dependent protease DUF2268</fullName>
    </submittedName>
</protein>
<evidence type="ECO:0000259" key="1">
    <source>
        <dbReference type="Pfam" id="PF10026"/>
    </source>
</evidence>